<dbReference type="Pfam" id="PF13456">
    <property type="entry name" value="RVT_3"/>
    <property type="match status" value="1"/>
</dbReference>
<dbReference type="AlphaFoldDB" id="A0A200PRZ5"/>
<reference evidence="2 3" key="1">
    <citation type="journal article" date="2017" name="Mol. Plant">
        <title>The Genome of Medicinal Plant Macleaya cordata Provides New Insights into Benzylisoquinoline Alkaloids Metabolism.</title>
        <authorList>
            <person name="Liu X."/>
            <person name="Liu Y."/>
            <person name="Huang P."/>
            <person name="Ma Y."/>
            <person name="Qing Z."/>
            <person name="Tang Q."/>
            <person name="Cao H."/>
            <person name="Cheng P."/>
            <person name="Zheng Y."/>
            <person name="Yuan Z."/>
            <person name="Zhou Y."/>
            <person name="Liu J."/>
            <person name="Tang Z."/>
            <person name="Zhuo Y."/>
            <person name="Zhang Y."/>
            <person name="Yu L."/>
            <person name="Huang J."/>
            <person name="Yang P."/>
            <person name="Peng Q."/>
            <person name="Zhang J."/>
            <person name="Jiang W."/>
            <person name="Zhang Z."/>
            <person name="Lin K."/>
            <person name="Ro D.K."/>
            <person name="Chen X."/>
            <person name="Xiong X."/>
            <person name="Shang Y."/>
            <person name="Huang S."/>
            <person name="Zeng J."/>
        </authorList>
    </citation>
    <scope>NUCLEOTIDE SEQUENCE [LARGE SCALE GENOMIC DNA]</scope>
    <source>
        <strain evidence="3">cv. BLH2017</strain>
        <tissue evidence="2">Root</tissue>
    </source>
</reference>
<dbReference type="InterPro" id="IPR053151">
    <property type="entry name" value="RNase_H-like"/>
</dbReference>
<evidence type="ECO:0000313" key="3">
    <source>
        <dbReference type="Proteomes" id="UP000195402"/>
    </source>
</evidence>
<dbReference type="CDD" id="cd06222">
    <property type="entry name" value="RNase_H_like"/>
    <property type="match status" value="1"/>
</dbReference>
<gene>
    <name evidence="2" type="ORF">BVC80_989g8</name>
</gene>
<dbReference type="InterPro" id="IPR044730">
    <property type="entry name" value="RNase_H-like_dom_plant"/>
</dbReference>
<dbReference type="InterPro" id="IPR002156">
    <property type="entry name" value="RNaseH_domain"/>
</dbReference>
<protein>
    <recommendedName>
        <fullName evidence="1">RNase H type-1 domain-containing protein</fullName>
    </recommendedName>
</protein>
<dbReference type="PANTHER" id="PTHR47723">
    <property type="entry name" value="OS05G0353850 PROTEIN"/>
    <property type="match status" value="1"/>
</dbReference>
<sequence length="212" mass="23559">MAILSRWFPRFLSRGLLILEHLEGKEQSSTEGGIIRSANFDAHSLALAKPILKQICNYSRLQTSSHRWSPPPLLVEKVNVNGAIGNYASASDVVARDEGNFLDCGSEILHQSNAIVAEAFAFLTGIHLALKAHFQSCIVEEDSLNVVQNLKGQTHFVPWCICSIIRHQIKSCEILLSRILLCSYVPREANNAAHSLAKIFQPFSYFWLGSTP</sequence>
<dbReference type="Gene3D" id="3.30.420.10">
    <property type="entry name" value="Ribonuclease H-like superfamily/Ribonuclease H"/>
    <property type="match status" value="1"/>
</dbReference>
<name>A0A200PRZ5_MACCD</name>
<comment type="caution">
    <text evidence="2">The sequence shown here is derived from an EMBL/GenBank/DDBJ whole genome shotgun (WGS) entry which is preliminary data.</text>
</comment>
<dbReference type="Proteomes" id="UP000195402">
    <property type="component" value="Unassembled WGS sequence"/>
</dbReference>
<keyword evidence="3" id="KW-1185">Reference proteome</keyword>
<dbReference type="InterPro" id="IPR036397">
    <property type="entry name" value="RNaseH_sf"/>
</dbReference>
<dbReference type="GO" id="GO:0003676">
    <property type="term" value="F:nucleic acid binding"/>
    <property type="evidence" value="ECO:0007669"/>
    <property type="project" value="InterPro"/>
</dbReference>
<dbReference type="PANTHER" id="PTHR47723:SF24">
    <property type="entry name" value="RNASE H TYPE-1 DOMAIN-CONTAINING PROTEIN"/>
    <property type="match status" value="1"/>
</dbReference>
<accession>A0A200PRZ5</accession>
<dbReference type="GO" id="GO:0004523">
    <property type="term" value="F:RNA-DNA hybrid ribonuclease activity"/>
    <property type="evidence" value="ECO:0007669"/>
    <property type="project" value="InterPro"/>
</dbReference>
<dbReference type="OrthoDB" id="1748820at2759"/>
<dbReference type="InParanoid" id="A0A200PRZ5"/>
<organism evidence="2 3">
    <name type="scientific">Macleaya cordata</name>
    <name type="common">Five-seeded plume-poppy</name>
    <name type="synonym">Bocconia cordata</name>
    <dbReference type="NCBI Taxonomy" id="56857"/>
    <lineage>
        <taxon>Eukaryota</taxon>
        <taxon>Viridiplantae</taxon>
        <taxon>Streptophyta</taxon>
        <taxon>Embryophyta</taxon>
        <taxon>Tracheophyta</taxon>
        <taxon>Spermatophyta</taxon>
        <taxon>Magnoliopsida</taxon>
        <taxon>Ranunculales</taxon>
        <taxon>Papaveraceae</taxon>
        <taxon>Papaveroideae</taxon>
        <taxon>Macleaya</taxon>
    </lineage>
</organism>
<evidence type="ECO:0000259" key="1">
    <source>
        <dbReference type="Pfam" id="PF13456"/>
    </source>
</evidence>
<evidence type="ECO:0000313" key="2">
    <source>
        <dbReference type="EMBL" id="OVA01021.1"/>
    </source>
</evidence>
<dbReference type="EMBL" id="MVGT01004219">
    <property type="protein sequence ID" value="OVA01021.1"/>
    <property type="molecule type" value="Genomic_DNA"/>
</dbReference>
<proteinExistence type="predicted"/>
<feature type="domain" description="RNase H type-1" evidence="1">
    <location>
        <begin position="86"/>
        <end position="198"/>
    </location>
</feature>